<feature type="region of interest" description="Disordered" evidence="1">
    <location>
        <begin position="257"/>
        <end position="278"/>
    </location>
</feature>
<dbReference type="GO" id="GO:0005829">
    <property type="term" value="C:cytosol"/>
    <property type="evidence" value="ECO:0007669"/>
    <property type="project" value="TreeGrafter"/>
</dbReference>
<dbReference type="EMBL" id="NAJO01000024">
    <property type="protein sequence ID" value="OQO03721.1"/>
    <property type="molecule type" value="Genomic_DNA"/>
</dbReference>
<feature type="domain" description="BTB" evidence="2">
    <location>
        <begin position="220"/>
        <end position="377"/>
    </location>
</feature>
<dbReference type="SMART" id="SM00225">
    <property type="entry name" value="BTB"/>
    <property type="match status" value="1"/>
</dbReference>
<reference evidence="4" key="1">
    <citation type="submission" date="2017-03" db="EMBL/GenBank/DDBJ databases">
        <title>Genomes of endolithic fungi from Antarctica.</title>
        <authorList>
            <person name="Coleine C."/>
            <person name="Masonjones S."/>
            <person name="Stajich J.E."/>
        </authorList>
    </citation>
    <scope>NUCLEOTIDE SEQUENCE [LARGE SCALE GENOMIC DNA]</scope>
    <source>
        <strain evidence="4">CCFEE 5527</strain>
    </source>
</reference>
<dbReference type="OrthoDB" id="10001928at2759"/>
<sequence>MSAQHIGAGPHAGKDDDEDDEPTTVGSGAPMLIYSNYNFLDVKLEMQVRLPNGELTEKLMQSDVSPPGLRFPNGGVIDNHFVVSGTFLTASKQEYALWALDLHTLSWSRIDASGSIFSQGSWNRGILWSRRNAFVILGNRKRSLVDDYNNRRINFSNICLVELESFGLSDNPRGTEPTSGYVSASAGAVPAASELCLGGRQLTPAAESLGVMSMTCRELCDVDILANDGTRIPVNSRLISRRWGSYFTCLLRDSHPSTHDTDTATLRPSAGGHPSRNSSMTITASLASAGTTLTNNTMSEIPDVRSLPPASRPRLLYLPHTTPTVHALLHYLYTGTLPSPPSSLATPQIYCSLLQLARPYRVDGLLEAVVQRLHESLDGRNAAAIFNAAAMAAGGGENVIFASDNGRVKRESAFPQRNTSLANNSVDLGHGANGLTRSAASLRIDTDMANGRNTRNTLRPGQAMPLNEDTDDESVPGSAATEGSMSESESALSARSLRGEGSREMWNGALSAVVGLQKRGLRGLMEGRRMRERGRGEMEGRVGLGIA</sequence>
<evidence type="ECO:0000259" key="2">
    <source>
        <dbReference type="SMART" id="SM00225"/>
    </source>
</evidence>
<gene>
    <name evidence="3" type="ORF">B0A48_10386</name>
</gene>
<comment type="caution">
    <text evidence="3">The sequence shown here is derived from an EMBL/GenBank/DDBJ whole genome shotgun (WGS) entry which is preliminary data.</text>
</comment>
<evidence type="ECO:0000313" key="3">
    <source>
        <dbReference type="EMBL" id="OQO03721.1"/>
    </source>
</evidence>
<dbReference type="Proteomes" id="UP000192596">
    <property type="component" value="Unassembled WGS sequence"/>
</dbReference>
<evidence type="ECO:0000313" key="4">
    <source>
        <dbReference type="Proteomes" id="UP000192596"/>
    </source>
</evidence>
<dbReference type="InterPro" id="IPR011333">
    <property type="entry name" value="SKP1/BTB/POZ_sf"/>
</dbReference>
<feature type="compositionally biased region" description="Low complexity" evidence="1">
    <location>
        <begin position="486"/>
        <end position="496"/>
    </location>
</feature>
<name>A0A1V8SXF7_9PEZI</name>
<dbReference type="STRING" id="1507870.A0A1V8SXF7"/>
<feature type="region of interest" description="Disordered" evidence="1">
    <location>
        <begin position="450"/>
        <end position="499"/>
    </location>
</feature>
<dbReference type="SUPFAM" id="SSF54695">
    <property type="entry name" value="POZ domain"/>
    <property type="match status" value="1"/>
</dbReference>
<dbReference type="Gene3D" id="3.30.710.10">
    <property type="entry name" value="Potassium Channel Kv1.1, Chain A"/>
    <property type="match status" value="1"/>
</dbReference>
<dbReference type="GO" id="GO:0005739">
    <property type="term" value="C:mitochondrion"/>
    <property type="evidence" value="ECO:0007669"/>
    <property type="project" value="TreeGrafter"/>
</dbReference>
<dbReference type="AlphaFoldDB" id="A0A1V8SXF7"/>
<feature type="region of interest" description="Disordered" evidence="1">
    <location>
        <begin position="1"/>
        <end position="28"/>
    </location>
</feature>
<organism evidence="3 4">
    <name type="scientific">Cryoendolithus antarcticus</name>
    <dbReference type="NCBI Taxonomy" id="1507870"/>
    <lineage>
        <taxon>Eukaryota</taxon>
        <taxon>Fungi</taxon>
        <taxon>Dikarya</taxon>
        <taxon>Ascomycota</taxon>
        <taxon>Pezizomycotina</taxon>
        <taxon>Dothideomycetes</taxon>
        <taxon>Dothideomycetidae</taxon>
        <taxon>Cladosporiales</taxon>
        <taxon>Cladosporiaceae</taxon>
        <taxon>Cryoendolithus</taxon>
    </lineage>
</organism>
<accession>A0A1V8SXF7</accession>
<evidence type="ECO:0000256" key="1">
    <source>
        <dbReference type="SAM" id="MobiDB-lite"/>
    </source>
</evidence>
<dbReference type="InterPro" id="IPR000210">
    <property type="entry name" value="BTB/POZ_dom"/>
</dbReference>
<proteinExistence type="predicted"/>
<dbReference type="PANTHER" id="PTHR43503:SF2">
    <property type="entry name" value="NEGATIVE REGULATOR OF SPORULATION MDS3-RELATED"/>
    <property type="match status" value="1"/>
</dbReference>
<dbReference type="GO" id="GO:0045454">
    <property type="term" value="P:cell redox homeostasis"/>
    <property type="evidence" value="ECO:0007669"/>
    <property type="project" value="TreeGrafter"/>
</dbReference>
<protein>
    <recommendedName>
        <fullName evidence="2">BTB domain-containing protein</fullName>
    </recommendedName>
</protein>
<keyword evidence="4" id="KW-1185">Reference proteome</keyword>
<dbReference type="InParanoid" id="A0A1V8SXF7"/>
<dbReference type="PANTHER" id="PTHR43503">
    <property type="entry name" value="MCG48959-RELATED"/>
    <property type="match status" value="1"/>
</dbReference>